<keyword evidence="3" id="KW-1185">Reference proteome</keyword>
<evidence type="ECO:0000313" key="2">
    <source>
        <dbReference type="EMBL" id="WFR97463.1"/>
    </source>
</evidence>
<organism evidence="2 3">
    <name type="scientific">Rhizobium tumorigenes</name>
    <dbReference type="NCBI Taxonomy" id="2041385"/>
    <lineage>
        <taxon>Bacteria</taxon>
        <taxon>Pseudomonadati</taxon>
        <taxon>Pseudomonadota</taxon>
        <taxon>Alphaproteobacteria</taxon>
        <taxon>Hyphomicrobiales</taxon>
        <taxon>Rhizobiaceae</taxon>
        <taxon>Rhizobium/Agrobacterium group</taxon>
        <taxon>Rhizobium</taxon>
    </lineage>
</organism>
<reference evidence="3" key="2">
    <citation type="journal article" date="2023" name="MicrobiologyOpen">
        <title>Genomics of the tumorigenes clade of the family Rhizobiaceae and description of Rhizobium rhododendri sp. nov.</title>
        <authorList>
            <person name="Kuzmanovic N."/>
            <person name="diCenzo G.C."/>
            <person name="Bunk B."/>
            <person name="Sproeer C."/>
            <person name="Fruehling A."/>
            <person name="Neumann-Schaal M."/>
            <person name="Overmann J."/>
            <person name="Smalla K."/>
        </authorList>
    </citation>
    <scope>NUCLEOTIDE SEQUENCE [LARGE SCALE GENOMIC DNA]</scope>
    <source>
        <strain evidence="3">1078</strain>
    </source>
</reference>
<proteinExistence type="predicted"/>
<reference evidence="2 3" key="1">
    <citation type="journal article" date="2018" name="Sci. Rep.">
        <title>Rhizobium tumorigenes sp. nov., a novel plant tumorigenic bacterium isolated from cane gall tumors on thornless blackberry.</title>
        <authorList>
            <person name="Kuzmanovi N."/>
            <person name="Smalla K."/>
            <person name="Gronow S."/>
            <person name="PuBawska J."/>
        </authorList>
    </citation>
    <scope>NUCLEOTIDE SEQUENCE [LARGE SCALE GENOMIC DNA]</scope>
    <source>
        <strain evidence="2 3">1078</strain>
    </source>
</reference>
<gene>
    <name evidence="2" type="ORF">PR017_08795</name>
</gene>
<evidence type="ECO:0000313" key="3">
    <source>
        <dbReference type="Proteomes" id="UP000249499"/>
    </source>
</evidence>
<name>A0AAF1KSF7_9HYPH</name>
<feature type="region of interest" description="Disordered" evidence="1">
    <location>
        <begin position="60"/>
        <end position="93"/>
    </location>
</feature>
<dbReference type="EMBL" id="CP117255">
    <property type="protein sequence ID" value="WFR97463.1"/>
    <property type="molecule type" value="Genomic_DNA"/>
</dbReference>
<dbReference type="KEGG" id="rtu:PR017_08795"/>
<accession>A0AAF1KSF7</accession>
<dbReference type="Proteomes" id="UP000249499">
    <property type="component" value="Chromosome"/>
</dbReference>
<feature type="compositionally biased region" description="Polar residues" evidence="1">
    <location>
        <begin position="60"/>
        <end position="75"/>
    </location>
</feature>
<sequence length="93" mass="9911">MSPEITRIGADLGAGRDCAIVADDTAKPETMAKTAKNICRKKNSDSNKFEKCPLETSFNPVNPNGQLSPDESFSTALPALPFRQAALGPTDDD</sequence>
<dbReference type="AlphaFoldDB" id="A0AAF1KSF7"/>
<dbReference type="RefSeq" id="WP_206423237.1">
    <property type="nucleotide sequence ID" value="NZ_CP117255.1"/>
</dbReference>
<protein>
    <submittedName>
        <fullName evidence="2">Uncharacterized protein</fullName>
    </submittedName>
</protein>
<evidence type="ECO:0000256" key="1">
    <source>
        <dbReference type="SAM" id="MobiDB-lite"/>
    </source>
</evidence>